<dbReference type="InterPro" id="IPR001580">
    <property type="entry name" value="Calret/calnex"/>
</dbReference>
<organism evidence="17 18">
    <name type="scientific">Littorina saxatilis</name>
    <dbReference type="NCBI Taxonomy" id="31220"/>
    <lineage>
        <taxon>Eukaryota</taxon>
        <taxon>Metazoa</taxon>
        <taxon>Spiralia</taxon>
        <taxon>Lophotrochozoa</taxon>
        <taxon>Mollusca</taxon>
        <taxon>Gastropoda</taxon>
        <taxon>Caenogastropoda</taxon>
        <taxon>Littorinimorpha</taxon>
        <taxon>Littorinoidea</taxon>
        <taxon>Littorinidae</taxon>
        <taxon>Littorina</taxon>
    </lineage>
</organism>
<feature type="compositionally biased region" description="Basic and acidic residues" evidence="16">
    <location>
        <begin position="575"/>
        <end position="586"/>
    </location>
</feature>
<evidence type="ECO:0000256" key="7">
    <source>
        <dbReference type="ARBA" id="ARBA00022824"/>
    </source>
</evidence>
<evidence type="ECO:0000313" key="17">
    <source>
        <dbReference type="EMBL" id="KAK7098074.1"/>
    </source>
</evidence>
<evidence type="ECO:0008006" key="19">
    <source>
        <dbReference type="Google" id="ProtNLM"/>
    </source>
</evidence>
<evidence type="ECO:0000256" key="10">
    <source>
        <dbReference type="ARBA" id="ARBA00022990"/>
    </source>
</evidence>
<keyword evidence="12 14" id="KW-1015">Disulfide bond</keyword>
<dbReference type="PANTHER" id="PTHR11073:SF1">
    <property type="entry name" value="CALNEXIN 14D-RELATED"/>
    <property type="match status" value="1"/>
</dbReference>
<evidence type="ECO:0000256" key="4">
    <source>
        <dbReference type="ARBA" id="ARBA00022692"/>
    </source>
</evidence>
<evidence type="ECO:0000256" key="1">
    <source>
        <dbReference type="ARBA" id="ARBA00004115"/>
    </source>
</evidence>
<dbReference type="PROSITE" id="PS00803">
    <property type="entry name" value="CALRETICULIN_1"/>
    <property type="match status" value="1"/>
</dbReference>
<keyword evidence="10" id="KW-0007">Acetylation</keyword>
<keyword evidence="18" id="KW-1185">Reference proteome</keyword>
<accession>A0AAN9G827</accession>
<dbReference type="SUPFAM" id="SSF49899">
    <property type="entry name" value="Concanavalin A-like lectins/glucanases"/>
    <property type="match status" value="1"/>
</dbReference>
<dbReference type="EMBL" id="JBAMIC010000013">
    <property type="protein sequence ID" value="KAK7098074.1"/>
    <property type="molecule type" value="Genomic_DNA"/>
</dbReference>
<protein>
    <recommendedName>
        <fullName evidence="19">Calnexin</fullName>
    </recommendedName>
</protein>
<keyword evidence="6" id="KW-0677">Repeat</keyword>
<evidence type="ECO:0000256" key="3">
    <source>
        <dbReference type="ARBA" id="ARBA00022553"/>
    </source>
</evidence>
<dbReference type="FunFam" id="2.10.250.10:FF:000001">
    <property type="entry name" value="Calnexin homolog"/>
    <property type="match status" value="1"/>
</dbReference>
<dbReference type="GO" id="GO:0005509">
    <property type="term" value="F:calcium ion binding"/>
    <property type="evidence" value="ECO:0007669"/>
    <property type="project" value="InterPro"/>
</dbReference>
<feature type="compositionally biased region" description="Basic and acidic residues" evidence="16">
    <location>
        <begin position="364"/>
        <end position="378"/>
    </location>
</feature>
<comment type="caution">
    <text evidence="17">The sequence shown here is derived from an EMBL/GenBank/DDBJ whole genome shotgun (WGS) entry which is preliminary data.</text>
</comment>
<dbReference type="InterPro" id="IPR009033">
    <property type="entry name" value="Calreticulin/calnexin_P_dom_sf"/>
</dbReference>
<dbReference type="GO" id="GO:0051082">
    <property type="term" value="F:unfolded protein binding"/>
    <property type="evidence" value="ECO:0007669"/>
    <property type="project" value="InterPro"/>
</dbReference>
<keyword evidence="4 15" id="KW-0812">Transmembrane</keyword>
<reference evidence="17 18" key="1">
    <citation type="submission" date="2024-02" db="EMBL/GenBank/DDBJ databases">
        <title>Chromosome-scale genome assembly of the rough periwinkle Littorina saxatilis.</title>
        <authorList>
            <person name="De Jode A."/>
            <person name="Faria R."/>
            <person name="Formenti G."/>
            <person name="Sims Y."/>
            <person name="Smith T.P."/>
            <person name="Tracey A."/>
            <person name="Wood J.M.D."/>
            <person name="Zagrodzka Z.B."/>
            <person name="Johannesson K."/>
            <person name="Butlin R.K."/>
            <person name="Leder E.H."/>
        </authorList>
    </citation>
    <scope>NUCLEOTIDE SEQUENCE [LARGE SCALE GENOMIC DNA]</scope>
    <source>
        <strain evidence="17">Snail1</strain>
        <tissue evidence="17">Muscle</tissue>
    </source>
</reference>
<evidence type="ECO:0000313" key="18">
    <source>
        <dbReference type="Proteomes" id="UP001374579"/>
    </source>
</evidence>
<feature type="compositionally biased region" description="Acidic residues" evidence="16">
    <location>
        <begin position="605"/>
        <end position="623"/>
    </location>
</feature>
<keyword evidence="3" id="KW-0597">Phosphoprotein</keyword>
<feature type="transmembrane region" description="Helical" evidence="15">
    <location>
        <begin position="522"/>
        <end position="543"/>
    </location>
</feature>
<feature type="compositionally biased region" description="Acidic residues" evidence="16">
    <location>
        <begin position="62"/>
        <end position="85"/>
    </location>
</feature>
<keyword evidence="5" id="KW-0732">Signal</keyword>
<feature type="region of interest" description="Disordered" evidence="16">
    <location>
        <begin position="301"/>
        <end position="383"/>
    </location>
</feature>
<dbReference type="Gene3D" id="2.60.120.200">
    <property type="match status" value="1"/>
</dbReference>
<evidence type="ECO:0000256" key="9">
    <source>
        <dbReference type="ARBA" id="ARBA00022989"/>
    </source>
</evidence>
<evidence type="ECO:0000256" key="12">
    <source>
        <dbReference type="ARBA" id="ARBA00023157"/>
    </source>
</evidence>
<evidence type="ECO:0000256" key="14">
    <source>
        <dbReference type="PIRSR" id="PIRSR601580-3"/>
    </source>
</evidence>
<feature type="compositionally biased region" description="Basic and acidic residues" evidence="16">
    <location>
        <begin position="312"/>
        <end position="340"/>
    </location>
</feature>
<feature type="region of interest" description="Disordered" evidence="16">
    <location>
        <begin position="551"/>
        <end position="643"/>
    </location>
</feature>
<evidence type="ECO:0000256" key="11">
    <source>
        <dbReference type="ARBA" id="ARBA00023136"/>
    </source>
</evidence>
<dbReference type="GO" id="GO:0036503">
    <property type="term" value="P:ERAD pathway"/>
    <property type="evidence" value="ECO:0007669"/>
    <property type="project" value="TreeGrafter"/>
</dbReference>
<evidence type="ECO:0000256" key="8">
    <source>
        <dbReference type="ARBA" id="ARBA00022837"/>
    </source>
</evidence>
<dbReference type="InterPro" id="IPR013320">
    <property type="entry name" value="ConA-like_dom_sf"/>
</dbReference>
<comment type="similarity">
    <text evidence="2 15">Belongs to the calreticulin family.</text>
</comment>
<evidence type="ECO:0000256" key="16">
    <source>
        <dbReference type="SAM" id="MobiDB-lite"/>
    </source>
</evidence>
<keyword evidence="11 15" id="KW-0472">Membrane</keyword>
<comment type="subcellular location">
    <subcellularLocation>
        <location evidence="1">Endoplasmic reticulum membrane</location>
        <topology evidence="1">Single-pass type I membrane protein</topology>
    </subcellularLocation>
</comment>
<evidence type="ECO:0000256" key="6">
    <source>
        <dbReference type="ARBA" id="ARBA00022737"/>
    </source>
</evidence>
<keyword evidence="13 15" id="KW-0143">Chaperone</keyword>
<feature type="disulfide bond" evidence="14">
    <location>
        <begin position="198"/>
        <end position="232"/>
    </location>
</feature>
<dbReference type="Pfam" id="PF00262">
    <property type="entry name" value="Calreticulin"/>
    <property type="match status" value="1"/>
</dbReference>
<proteinExistence type="inferred from homology"/>
<evidence type="ECO:0000256" key="5">
    <source>
        <dbReference type="ARBA" id="ARBA00022729"/>
    </source>
</evidence>
<dbReference type="GO" id="GO:0006457">
    <property type="term" value="P:protein folding"/>
    <property type="evidence" value="ECO:0007669"/>
    <property type="project" value="InterPro"/>
</dbReference>
<evidence type="ECO:0000256" key="2">
    <source>
        <dbReference type="ARBA" id="ARBA00010983"/>
    </source>
</evidence>
<feature type="region of interest" description="Disordered" evidence="16">
    <location>
        <begin position="62"/>
        <end position="99"/>
    </location>
</feature>
<keyword evidence="8" id="KW-0106">Calcium</keyword>
<dbReference type="InterPro" id="IPR018124">
    <property type="entry name" value="Calret/calnex_CS"/>
</dbReference>
<gene>
    <name evidence="17" type="ORF">V1264_004960</name>
</gene>
<dbReference type="AlphaFoldDB" id="A0AAN9G827"/>
<feature type="compositionally biased region" description="Basic and acidic residues" evidence="16">
    <location>
        <begin position="551"/>
        <end position="563"/>
    </location>
</feature>
<dbReference type="Proteomes" id="UP001374579">
    <property type="component" value="Unassembled WGS sequence"/>
</dbReference>
<feature type="compositionally biased region" description="Basic residues" evidence="16">
    <location>
        <begin position="629"/>
        <end position="643"/>
    </location>
</feature>
<dbReference type="GO" id="GO:0005789">
    <property type="term" value="C:endoplasmic reticulum membrane"/>
    <property type="evidence" value="ECO:0007669"/>
    <property type="project" value="UniProtKB-SubCell"/>
</dbReference>
<dbReference type="FunFam" id="2.60.120.200:FF:000430">
    <property type="entry name" value="Si:ch211-274f20.2"/>
    <property type="match status" value="1"/>
</dbReference>
<keyword evidence="9 15" id="KW-1133">Transmembrane helix</keyword>
<evidence type="ECO:0000256" key="13">
    <source>
        <dbReference type="ARBA" id="ARBA00023186"/>
    </source>
</evidence>
<dbReference type="PROSITE" id="PS00805">
    <property type="entry name" value="CALRETICULIN_REPEAT"/>
    <property type="match status" value="2"/>
</dbReference>
<dbReference type="PRINTS" id="PR00626">
    <property type="entry name" value="CALRETICULIN"/>
</dbReference>
<sequence length="643" mass="73089">MRTHHVRTVVCSWRLPQKILDSVILLKTVFQDNLRMRFWRVLLLLSIVGLVLVSVAKCDAKVDDEDEEEEDEEDGQVEVEDEGIEVEQQPRQKPRYQRPVPKKPVFFHEPFDSLDSFAKKWVFSETKKDGADETIAKYDGKWVVEEPKSNPIEGDLGLILKSKAKHHAVSSLMNKAFDFSGKPFVMQYEVRFQNGMDCGGAYVKLLSHEPKMDLKKFNDKTPYTIMFGPDKCGMDSKMHFIFRHKNPKTGEIEEKHAKKPTANIDSYFTDRKTHLYTLVVNPDQTFEMLIDNGLVNKGSLLTDFSPPVNPPKEIEDPNDKKPADWDNREKIPDPDSTKPEDWDEDQPATIVDPDATQPEGWLEDEPRLVPDPEATKPEDWDDEMDGEWEAPLIDNPKCKEAPGCGEWEPPTIPNPKHRGKWSAPMIDNPNYKGVWKPRTIENPAYFEDSEPYKMTPIGALGLELWSMSDEILFDNFIMTDDLEVAKEFAAASWDIKSNEERAASSAGGIWQTLMSAAEQRQWLWAVYVVVLLLPIVLLSICLCPKSGPIKPEDVSARRKKTDEASPDDEEEEEEEKKKDKEAKKADVGAGGDGEGDSKVTQADLEATEDDVDEGEEADAEEDEDAKKSPSPKKSPRRRKARKE</sequence>
<dbReference type="SUPFAM" id="SSF63887">
    <property type="entry name" value="P-domain of calnexin/calreticulin"/>
    <property type="match status" value="1"/>
</dbReference>
<dbReference type="Gene3D" id="2.10.250.10">
    <property type="entry name" value="Calreticulin/calnexin, P domain"/>
    <property type="match status" value="1"/>
</dbReference>
<keyword evidence="7 15" id="KW-0256">Endoplasmic reticulum</keyword>
<name>A0AAN9G827_9CAEN</name>
<feature type="transmembrane region" description="Helical" evidence="15">
    <location>
        <begin position="38"/>
        <end position="56"/>
    </location>
</feature>
<feature type="compositionally biased region" description="Acidic residues" evidence="16">
    <location>
        <begin position="564"/>
        <end position="574"/>
    </location>
</feature>
<evidence type="ECO:0000256" key="15">
    <source>
        <dbReference type="RuleBase" id="RU362126"/>
    </source>
</evidence>
<dbReference type="PROSITE" id="PS00804">
    <property type="entry name" value="CALRETICULIN_2"/>
    <property type="match status" value="1"/>
</dbReference>
<dbReference type="PANTHER" id="PTHR11073">
    <property type="entry name" value="CALRETICULIN AND CALNEXIN"/>
    <property type="match status" value="1"/>
</dbReference>